<protein>
    <submittedName>
        <fullName evidence="2">Uncharacterized protein</fullName>
    </submittedName>
</protein>
<evidence type="ECO:0000256" key="1">
    <source>
        <dbReference type="SAM" id="MobiDB-lite"/>
    </source>
</evidence>
<dbReference type="EMBL" id="CP075869">
    <property type="protein sequence ID" value="QYT04590.1"/>
    <property type="molecule type" value="Genomic_DNA"/>
</dbReference>
<dbReference type="Proteomes" id="UP000826661">
    <property type="component" value="Chromosome VI"/>
</dbReference>
<reference evidence="2 3" key="1">
    <citation type="journal article" date="2021" name="BMC Genomics">
        <title>Telomere-to-telomere genome assembly of asparaginase-producing Trichoderma simmonsii.</title>
        <authorList>
            <person name="Chung D."/>
            <person name="Kwon Y.M."/>
            <person name="Yang Y."/>
        </authorList>
    </citation>
    <scope>NUCLEOTIDE SEQUENCE [LARGE SCALE GENOMIC DNA]</scope>
    <source>
        <strain evidence="2 3">GH-Sj1</strain>
    </source>
</reference>
<accession>A0A8G0LPH1</accession>
<feature type="compositionally biased region" description="Basic and acidic residues" evidence="1">
    <location>
        <begin position="7"/>
        <end position="20"/>
    </location>
</feature>
<organism evidence="2 3">
    <name type="scientific">Trichoderma simmonsii</name>
    <dbReference type="NCBI Taxonomy" id="1491479"/>
    <lineage>
        <taxon>Eukaryota</taxon>
        <taxon>Fungi</taxon>
        <taxon>Dikarya</taxon>
        <taxon>Ascomycota</taxon>
        <taxon>Pezizomycotina</taxon>
        <taxon>Sordariomycetes</taxon>
        <taxon>Hypocreomycetidae</taxon>
        <taxon>Hypocreales</taxon>
        <taxon>Hypocreaceae</taxon>
        <taxon>Trichoderma</taxon>
    </lineage>
</organism>
<proteinExistence type="predicted"/>
<gene>
    <name evidence="2" type="ORF">H0G86_011492</name>
</gene>
<dbReference type="AlphaFoldDB" id="A0A8G0LPH1"/>
<evidence type="ECO:0000313" key="3">
    <source>
        <dbReference type="Proteomes" id="UP000826661"/>
    </source>
</evidence>
<keyword evidence="3" id="KW-1185">Reference proteome</keyword>
<name>A0A8G0LPH1_9HYPO</name>
<sequence length="98" mass="11496">MSFRGTRRSEVNIKKDDRDGGPSTNQKVVHESHGAVIDLNQEKPEDLDDATFLDHEWLKKNGNLFEKDWDNYNFIHRAIKQLQVLQKVVFMESLTPER</sequence>
<feature type="region of interest" description="Disordered" evidence="1">
    <location>
        <begin position="1"/>
        <end position="41"/>
    </location>
</feature>
<evidence type="ECO:0000313" key="2">
    <source>
        <dbReference type="EMBL" id="QYT04590.1"/>
    </source>
</evidence>